<dbReference type="InterPro" id="IPR036526">
    <property type="entry name" value="C-N_Hydrolase_sf"/>
</dbReference>
<dbReference type="Gene3D" id="3.60.110.10">
    <property type="entry name" value="Carbon-nitrogen hydrolase"/>
    <property type="match status" value="1"/>
</dbReference>
<dbReference type="EMBL" id="AOGK01000003">
    <property type="protein sequence ID" value="MDG5974528.1"/>
    <property type="molecule type" value="Genomic_DNA"/>
</dbReference>
<keyword evidence="2" id="KW-1185">Reference proteome</keyword>
<evidence type="ECO:0000313" key="1">
    <source>
        <dbReference type="EMBL" id="MDG5974528.1"/>
    </source>
</evidence>
<accession>A0A9X4NNF7</accession>
<dbReference type="SUPFAM" id="SSF56317">
    <property type="entry name" value="Carbon-nitrogen hydrolase"/>
    <property type="match status" value="1"/>
</dbReference>
<sequence>MNRENPTLVDALTLGVIQTTLDAKLAWSSASDEPKISAAEDSRAWHEIRRAMRALADHDDQPRIILLPELSLPRTRLDDFEQLVCSMNAIAIVGVDYRLNHLTKSAKNEGLVIVPRNFWKRRPSRYAARVWFGKRDPAPAEAAGFKKYTPPWTFEADPNVYVFDAGPYGRIGVSICYDFMDIERALLYRGRVHHLFVIAYNRDVKLFESLAVSLSRTVFCNVVVCNTGHFGGSLVVTPYWEAFRRIGYSVDGGQLFTAQCVPLRVRDLDAAIHGSDTKPDATYKHLPPGFTASIATTSVATEGPSPVTIPLFNETEGR</sequence>
<dbReference type="RefSeq" id="WP_084236136.1">
    <property type="nucleotide sequence ID" value="NZ_AOGK01000003.1"/>
</dbReference>
<gene>
    <name evidence="1" type="ORF">H010_04647</name>
</gene>
<evidence type="ECO:0000313" key="2">
    <source>
        <dbReference type="Proteomes" id="UP001152876"/>
    </source>
</evidence>
<dbReference type="Proteomes" id="UP001152876">
    <property type="component" value="Unassembled WGS sequence"/>
</dbReference>
<comment type="caution">
    <text evidence="1">The sequence shown here is derived from an EMBL/GenBank/DDBJ whole genome shotgun (WGS) entry which is preliminary data.</text>
</comment>
<dbReference type="OrthoDB" id="9793236at2"/>
<protein>
    <recommendedName>
        <fullName evidence="3">Carbon-nitrogen hydrolase family protein</fullName>
    </recommendedName>
</protein>
<evidence type="ECO:0008006" key="3">
    <source>
        <dbReference type="Google" id="ProtNLM"/>
    </source>
</evidence>
<dbReference type="AlphaFoldDB" id="A0A9X4NNF7"/>
<name>A0A9X4NNF7_9BURK</name>
<reference evidence="1" key="1">
    <citation type="submission" date="2013-01" db="EMBL/GenBank/DDBJ databases">
        <title>Genome draft of Hydrogenophaga taeniospiralis 2K1.</title>
        <authorList>
            <person name="Gomila M."/>
            <person name="Lalucat J."/>
        </authorList>
    </citation>
    <scope>NUCLEOTIDE SEQUENCE</scope>
    <source>
        <strain evidence="1">CCUG 15921</strain>
    </source>
</reference>
<organism evidence="1 2">
    <name type="scientific">Hydrogenophaga taeniospiralis CCUG 15921</name>
    <dbReference type="NCBI Taxonomy" id="1281780"/>
    <lineage>
        <taxon>Bacteria</taxon>
        <taxon>Pseudomonadati</taxon>
        <taxon>Pseudomonadota</taxon>
        <taxon>Betaproteobacteria</taxon>
        <taxon>Burkholderiales</taxon>
        <taxon>Comamonadaceae</taxon>
        <taxon>Hydrogenophaga</taxon>
    </lineage>
</organism>
<proteinExistence type="predicted"/>